<dbReference type="SUPFAM" id="SSF81653">
    <property type="entry name" value="Calcium ATPase, transduction domain A"/>
    <property type="match status" value="1"/>
</dbReference>
<dbReference type="PRINTS" id="PR00119">
    <property type="entry name" value="CATATPASE"/>
</dbReference>
<evidence type="ECO:0000256" key="3">
    <source>
        <dbReference type="ARBA" id="ARBA00022539"/>
    </source>
</evidence>
<dbReference type="InterPro" id="IPR044492">
    <property type="entry name" value="P_typ_ATPase_HD_dom"/>
</dbReference>
<dbReference type="Gene3D" id="3.40.1110.10">
    <property type="entry name" value="Calcium-transporting ATPase, cytoplasmic domain N"/>
    <property type="match status" value="1"/>
</dbReference>
<evidence type="ECO:0000313" key="12">
    <source>
        <dbReference type="EMBL" id="PWT28327.1"/>
    </source>
</evidence>
<dbReference type="InterPro" id="IPR059000">
    <property type="entry name" value="ATPase_P-type_domA"/>
</dbReference>
<organism evidence="12 13">
    <name type="scientific">Butyrivibrio fibrisolvens</name>
    <dbReference type="NCBI Taxonomy" id="831"/>
    <lineage>
        <taxon>Bacteria</taxon>
        <taxon>Bacillati</taxon>
        <taxon>Bacillota</taxon>
        <taxon>Clostridia</taxon>
        <taxon>Lachnospirales</taxon>
        <taxon>Lachnospiraceae</taxon>
        <taxon>Butyrivibrio</taxon>
    </lineage>
</organism>
<evidence type="ECO:0000256" key="5">
    <source>
        <dbReference type="ARBA" id="ARBA00022967"/>
    </source>
</evidence>
<dbReference type="GO" id="GO:0008551">
    <property type="term" value="F:P-type cadmium transporter activity"/>
    <property type="evidence" value="ECO:0007669"/>
    <property type="project" value="UniProtKB-EC"/>
</dbReference>
<protein>
    <recommendedName>
        <fullName evidence="8">Cd(2+)-exporting ATPase</fullName>
        <ecNumber evidence="8">7.2.2.21</ecNumber>
    </recommendedName>
</protein>
<comment type="similarity">
    <text evidence="2 10">Belongs to the cation transport ATPase (P-type) (TC 3.A.3) family. Type IB subfamily.</text>
</comment>
<evidence type="ECO:0000256" key="9">
    <source>
        <dbReference type="ARBA" id="ARBA00049338"/>
    </source>
</evidence>
<name>A0A317G473_BUTFI</name>
<dbReference type="NCBIfam" id="TIGR01525">
    <property type="entry name" value="ATPase-IB_hvy"/>
    <property type="match status" value="1"/>
</dbReference>
<evidence type="ECO:0000256" key="10">
    <source>
        <dbReference type="RuleBase" id="RU362081"/>
    </source>
</evidence>
<comment type="subcellular location">
    <subcellularLocation>
        <location evidence="10">Cell membrane</location>
    </subcellularLocation>
    <subcellularLocation>
        <location evidence="1">Membrane</location>
        <topology evidence="1">Multi-pass membrane protein</topology>
    </subcellularLocation>
</comment>
<keyword evidence="10" id="KW-0479">Metal-binding</keyword>
<dbReference type="NCBIfam" id="TIGR01494">
    <property type="entry name" value="ATPase_P-type"/>
    <property type="match status" value="1"/>
</dbReference>
<dbReference type="AlphaFoldDB" id="A0A317G473"/>
<dbReference type="GO" id="GO:0046872">
    <property type="term" value="F:metal ion binding"/>
    <property type="evidence" value="ECO:0007669"/>
    <property type="project" value="UniProtKB-KW"/>
</dbReference>
<dbReference type="Pfam" id="PF00122">
    <property type="entry name" value="E1-E2_ATPase"/>
    <property type="match status" value="1"/>
</dbReference>
<evidence type="ECO:0000256" key="8">
    <source>
        <dbReference type="ARBA" id="ARBA00039103"/>
    </source>
</evidence>
<evidence type="ECO:0000256" key="1">
    <source>
        <dbReference type="ARBA" id="ARBA00004141"/>
    </source>
</evidence>
<evidence type="ECO:0000256" key="6">
    <source>
        <dbReference type="ARBA" id="ARBA00022989"/>
    </source>
</evidence>
<accession>A0A317G473</accession>
<dbReference type="InterPro" id="IPR018303">
    <property type="entry name" value="ATPase_P-typ_P_site"/>
</dbReference>
<dbReference type="Proteomes" id="UP000245488">
    <property type="component" value="Chromosome"/>
</dbReference>
<reference evidence="12 13" key="1">
    <citation type="submission" date="2017-09" db="EMBL/GenBank/DDBJ databases">
        <title>High-quality draft genome sequence of Butyrivibrio fibrisolvens INBov1, isolated from cow rumen.</title>
        <authorList>
            <person name="Rodriguez Hernaez J."/>
            <person name="Rivarola M."/>
            <person name="Paniego N."/>
            <person name="Cravero S."/>
            <person name="Ceron Cucchi M."/>
            <person name="Martinez M.C."/>
        </authorList>
    </citation>
    <scope>NUCLEOTIDE SEQUENCE [LARGE SCALE GENOMIC DNA]</scope>
    <source>
        <strain evidence="12 13">INBov1</strain>
    </source>
</reference>
<comment type="caution">
    <text evidence="12">The sequence shown here is derived from an EMBL/GenBank/DDBJ whole genome shotgun (WGS) entry which is preliminary data.</text>
</comment>
<keyword evidence="10" id="KW-1003">Cell membrane</keyword>
<sequence>MKCKILHESKGRLRVHVYRSHMTPVEADRLEYYLDSFDFVKKVSVSERTSNAIIFFDEAKRQDVLSKLASFDIKDTEVAVPEHTGRKLRIEYEDKMFFHIAQKLLRQLIVPTPIRYTIVALKSVPYIIKGIKTLMEGKIEVSVLDATSIAVSLIRKDFDTAGSVIFLLKVGDIMEEWTHKKSVDDLARTMSLNVDKAWCIASDGQEILVNVCDVKEGDRIIVRTGSMIPLDGKVIDGDASVNQASMTGESAPVHKSADALVYAGTVVEEGEITIEVLKTQGLGRYDRIVAMIEESEKLKSETESRASHLADRLVPYTFGATLLTWLVTRNATKATSILMVDFCCALKLSMPIAVLSAMREAGDHKISVKGGKFMEAVANATTIVFDKTGTLTYANPKVNEVVTFGDNDKDEMLRLAACLEEHYPHSIANAVVKAAEDKDLSHEEKHTKAVYIVAHGISSTIDGQKVCIGSYHFIFEDEGCIIPESEKAKFDALPDEYSHLYMAIGGVLSAVILIEDPIREEASAVIDKLKDVGFENVVMMTGDSDRTAKAVAAKTGVTRYFSEVLPEDKAAFIRSEHEAGRKVVMVGDGINDSPALSEADAGIAVSTGASIAREIADITISSDDLSGLITLKELSARLMDRIDFNYRTIIGFNSMLILLGLAGVLTPTMSSLLHNTSTVALGIRSMTDLLDK</sequence>
<dbReference type="RefSeq" id="WP_110073527.1">
    <property type="nucleotide sequence ID" value="NZ_CM009896.1"/>
</dbReference>
<dbReference type="InterPro" id="IPR027256">
    <property type="entry name" value="P-typ_ATPase_IB"/>
</dbReference>
<dbReference type="GO" id="GO:0016887">
    <property type="term" value="F:ATP hydrolysis activity"/>
    <property type="evidence" value="ECO:0007669"/>
    <property type="project" value="InterPro"/>
</dbReference>
<dbReference type="PANTHER" id="PTHR48085">
    <property type="entry name" value="CADMIUM/ZINC-TRANSPORTING ATPASE HMA2-RELATED"/>
    <property type="match status" value="1"/>
</dbReference>
<keyword evidence="4" id="KW-0812">Transmembrane</keyword>
<dbReference type="InterPro" id="IPR023299">
    <property type="entry name" value="ATPase_P-typ_cyto_dom_N"/>
</dbReference>
<evidence type="ECO:0000313" key="13">
    <source>
        <dbReference type="Proteomes" id="UP000245488"/>
    </source>
</evidence>
<keyword evidence="10" id="KW-0067">ATP-binding</keyword>
<evidence type="ECO:0000256" key="4">
    <source>
        <dbReference type="ARBA" id="ARBA00022692"/>
    </source>
</evidence>
<dbReference type="InterPro" id="IPR051014">
    <property type="entry name" value="Cation_Transport_ATPase_IB"/>
</dbReference>
<dbReference type="GO" id="GO:0005886">
    <property type="term" value="C:plasma membrane"/>
    <property type="evidence" value="ECO:0007669"/>
    <property type="project" value="UniProtKB-SubCell"/>
</dbReference>
<dbReference type="InterPro" id="IPR036412">
    <property type="entry name" value="HAD-like_sf"/>
</dbReference>
<keyword evidence="6" id="KW-1133">Transmembrane helix</keyword>
<dbReference type="EC" id="7.2.2.21" evidence="8"/>
<keyword evidence="7" id="KW-0472">Membrane</keyword>
<dbReference type="InterPro" id="IPR008250">
    <property type="entry name" value="ATPase_P-typ_transduc_dom_A_sf"/>
</dbReference>
<dbReference type="GO" id="GO:0005524">
    <property type="term" value="F:ATP binding"/>
    <property type="evidence" value="ECO:0007669"/>
    <property type="project" value="UniProtKB-UniRule"/>
</dbReference>
<dbReference type="SFLD" id="SFLDS00003">
    <property type="entry name" value="Haloacid_Dehalogenase"/>
    <property type="match status" value="1"/>
</dbReference>
<keyword evidence="10" id="KW-0547">Nucleotide-binding</keyword>
<dbReference type="PANTHER" id="PTHR48085:SF5">
    <property type="entry name" value="CADMIUM_ZINC-TRANSPORTING ATPASE HMA4-RELATED"/>
    <property type="match status" value="1"/>
</dbReference>
<dbReference type="PROSITE" id="PS00154">
    <property type="entry name" value="ATPASE_E1_E2"/>
    <property type="match status" value="1"/>
</dbReference>
<dbReference type="InterPro" id="IPR001757">
    <property type="entry name" value="P_typ_ATPase"/>
</dbReference>
<dbReference type="Gene3D" id="3.40.50.1000">
    <property type="entry name" value="HAD superfamily/HAD-like"/>
    <property type="match status" value="1"/>
</dbReference>
<feature type="domain" description="P-type ATPase A" evidence="11">
    <location>
        <begin position="192"/>
        <end position="293"/>
    </location>
</feature>
<keyword evidence="3" id="KW-0104">Cadmium</keyword>
<keyword evidence="5" id="KW-1278">Translocase</keyword>
<comment type="catalytic activity">
    <reaction evidence="9">
        <text>Cd(2+)(in) + ATP + H2O = Cd(2+)(out) + ADP + phosphate + H(+)</text>
        <dbReference type="Rhea" id="RHEA:12132"/>
        <dbReference type="ChEBI" id="CHEBI:15377"/>
        <dbReference type="ChEBI" id="CHEBI:15378"/>
        <dbReference type="ChEBI" id="CHEBI:30616"/>
        <dbReference type="ChEBI" id="CHEBI:43474"/>
        <dbReference type="ChEBI" id="CHEBI:48775"/>
        <dbReference type="ChEBI" id="CHEBI:456216"/>
        <dbReference type="EC" id="7.2.2.21"/>
    </reaction>
</comment>
<dbReference type="SFLD" id="SFLDG00002">
    <property type="entry name" value="C1.7:_P-type_atpase_like"/>
    <property type="match status" value="1"/>
</dbReference>
<dbReference type="Pfam" id="PF00702">
    <property type="entry name" value="Hydrolase"/>
    <property type="match status" value="1"/>
</dbReference>
<dbReference type="InterPro" id="IPR023214">
    <property type="entry name" value="HAD_sf"/>
</dbReference>
<dbReference type="SUPFAM" id="SSF56784">
    <property type="entry name" value="HAD-like"/>
    <property type="match status" value="1"/>
</dbReference>
<proteinExistence type="inferred from homology"/>
<evidence type="ECO:0000256" key="2">
    <source>
        <dbReference type="ARBA" id="ARBA00006024"/>
    </source>
</evidence>
<gene>
    <name evidence="12" type="ORF">CPT75_14950</name>
</gene>
<evidence type="ECO:0000256" key="7">
    <source>
        <dbReference type="ARBA" id="ARBA00023136"/>
    </source>
</evidence>
<dbReference type="SFLD" id="SFLDF00027">
    <property type="entry name" value="p-type_atpase"/>
    <property type="match status" value="1"/>
</dbReference>
<keyword evidence="13" id="KW-1185">Reference proteome</keyword>
<dbReference type="EMBL" id="NXNG01000001">
    <property type="protein sequence ID" value="PWT28327.1"/>
    <property type="molecule type" value="Genomic_DNA"/>
</dbReference>
<evidence type="ECO:0000259" key="11">
    <source>
        <dbReference type="Pfam" id="PF00122"/>
    </source>
</evidence>
<dbReference type="Gene3D" id="2.70.150.10">
    <property type="entry name" value="Calcium-transporting ATPase, cytoplasmic transduction domain A"/>
    <property type="match status" value="1"/>
</dbReference>